<dbReference type="SUPFAM" id="SSF52833">
    <property type="entry name" value="Thioredoxin-like"/>
    <property type="match status" value="1"/>
</dbReference>
<keyword evidence="1" id="KW-1133">Transmembrane helix</keyword>
<dbReference type="EMBL" id="LGRX02033198">
    <property type="protein sequence ID" value="KAK3242298.1"/>
    <property type="molecule type" value="Genomic_DNA"/>
</dbReference>
<evidence type="ECO:0000313" key="3">
    <source>
        <dbReference type="Proteomes" id="UP001190700"/>
    </source>
</evidence>
<dbReference type="CDD" id="cd00570">
    <property type="entry name" value="GST_N_family"/>
    <property type="match status" value="1"/>
</dbReference>
<sequence length="256" mass="28669">MHASGGRGFAASTPLLSKVYLKPEELNAEGEDLKVPFPFKTKDELRDLVLHQTKSSPPSNKVRGILRFYGLPFSTEQGKKPGSVYMKYPVLLVNGFQINDSYIISKTLAPILCGAPLSPELLELDEFITYTVINALLVEMTSVPSQVRKYFSTATGLKAWVFWLMSPIFPFFAPNIMRKKMRKPGTIEEHGNTLCAALKASSRLNSWDPLRPKTYDHITPRPAKHCYKVLFSQQLCCALQSDVCALFVGLDPLRVL</sequence>
<dbReference type="InterPro" id="IPR036249">
    <property type="entry name" value="Thioredoxin-like_sf"/>
</dbReference>
<dbReference type="AlphaFoldDB" id="A0AAE0BU60"/>
<organism evidence="2 3">
    <name type="scientific">Cymbomonas tetramitiformis</name>
    <dbReference type="NCBI Taxonomy" id="36881"/>
    <lineage>
        <taxon>Eukaryota</taxon>
        <taxon>Viridiplantae</taxon>
        <taxon>Chlorophyta</taxon>
        <taxon>Pyramimonadophyceae</taxon>
        <taxon>Pyramimonadales</taxon>
        <taxon>Pyramimonadaceae</taxon>
        <taxon>Cymbomonas</taxon>
    </lineage>
</organism>
<comment type="caution">
    <text evidence="2">The sequence shown here is derived from an EMBL/GenBank/DDBJ whole genome shotgun (WGS) entry which is preliminary data.</text>
</comment>
<protein>
    <submittedName>
        <fullName evidence="2">Uncharacterized protein</fullName>
    </submittedName>
</protein>
<dbReference type="Proteomes" id="UP001190700">
    <property type="component" value="Unassembled WGS sequence"/>
</dbReference>
<name>A0AAE0BU60_9CHLO</name>
<proteinExistence type="predicted"/>
<gene>
    <name evidence="2" type="ORF">CYMTET_48001</name>
</gene>
<keyword evidence="3" id="KW-1185">Reference proteome</keyword>
<keyword evidence="1" id="KW-0472">Membrane</keyword>
<keyword evidence="1" id="KW-0812">Transmembrane</keyword>
<accession>A0AAE0BU60</accession>
<evidence type="ECO:0000313" key="2">
    <source>
        <dbReference type="EMBL" id="KAK3242298.1"/>
    </source>
</evidence>
<evidence type="ECO:0000256" key="1">
    <source>
        <dbReference type="SAM" id="Phobius"/>
    </source>
</evidence>
<reference evidence="2 3" key="1">
    <citation type="journal article" date="2015" name="Genome Biol. Evol.">
        <title>Comparative Genomics of a Bacterivorous Green Alga Reveals Evolutionary Causalities and Consequences of Phago-Mixotrophic Mode of Nutrition.</title>
        <authorList>
            <person name="Burns J.A."/>
            <person name="Paasch A."/>
            <person name="Narechania A."/>
            <person name="Kim E."/>
        </authorList>
    </citation>
    <scope>NUCLEOTIDE SEQUENCE [LARGE SCALE GENOMIC DNA]</scope>
    <source>
        <strain evidence="2 3">PLY_AMNH</strain>
    </source>
</reference>
<feature type="transmembrane region" description="Helical" evidence="1">
    <location>
        <begin position="150"/>
        <end position="173"/>
    </location>
</feature>